<feature type="region of interest" description="Disordered" evidence="3">
    <location>
        <begin position="271"/>
        <end position="292"/>
    </location>
</feature>
<evidence type="ECO:0000259" key="5">
    <source>
        <dbReference type="Pfam" id="PF02894"/>
    </source>
</evidence>
<evidence type="ECO:0000256" key="2">
    <source>
        <dbReference type="ARBA" id="ARBA00023002"/>
    </source>
</evidence>
<dbReference type="PANTHER" id="PTHR43708">
    <property type="entry name" value="CONSERVED EXPRESSED OXIDOREDUCTASE (EUROFUNG)"/>
    <property type="match status" value="1"/>
</dbReference>
<dbReference type="EMBL" id="JAQQWE010000003">
    <property type="protein sequence ID" value="KAK7959379.1"/>
    <property type="molecule type" value="Genomic_DNA"/>
</dbReference>
<dbReference type="InterPro" id="IPR000683">
    <property type="entry name" value="Gfo/Idh/MocA-like_OxRdtase_N"/>
</dbReference>
<gene>
    <name evidence="6" type="ORF">PG986_004233</name>
</gene>
<keyword evidence="7" id="KW-1185">Reference proteome</keyword>
<evidence type="ECO:0000313" key="7">
    <source>
        <dbReference type="Proteomes" id="UP001391051"/>
    </source>
</evidence>
<proteinExistence type="inferred from homology"/>
<evidence type="ECO:0008006" key="8">
    <source>
        <dbReference type="Google" id="ProtNLM"/>
    </source>
</evidence>
<feature type="domain" description="Gfo/Idh/MocA-like oxidoreductase C-terminal" evidence="5">
    <location>
        <begin position="140"/>
        <end position="373"/>
    </location>
</feature>
<dbReference type="Pfam" id="PF02894">
    <property type="entry name" value="GFO_IDH_MocA_C"/>
    <property type="match status" value="1"/>
</dbReference>
<dbReference type="SUPFAM" id="SSF51735">
    <property type="entry name" value="NAD(P)-binding Rossmann-fold domains"/>
    <property type="match status" value="1"/>
</dbReference>
<evidence type="ECO:0000259" key="4">
    <source>
        <dbReference type="Pfam" id="PF01408"/>
    </source>
</evidence>
<accession>A0ABR1QNK6</accession>
<feature type="domain" description="Gfo/Idh/MocA-like oxidoreductase N-terminal" evidence="4">
    <location>
        <begin position="7"/>
        <end position="126"/>
    </location>
</feature>
<evidence type="ECO:0000313" key="6">
    <source>
        <dbReference type="EMBL" id="KAK7959379.1"/>
    </source>
</evidence>
<evidence type="ECO:0000256" key="3">
    <source>
        <dbReference type="SAM" id="MobiDB-lite"/>
    </source>
</evidence>
<dbReference type="Pfam" id="PF01408">
    <property type="entry name" value="GFO_IDH_MocA"/>
    <property type="match status" value="1"/>
</dbReference>
<dbReference type="PANTHER" id="PTHR43708:SF5">
    <property type="entry name" value="CONSERVED EXPRESSED OXIDOREDUCTASE (EUROFUNG)-RELATED"/>
    <property type="match status" value="1"/>
</dbReference>
<dbReference type="Gene3D" id="3.30.360.10">
    <property type="entry name" value="Dihydrodipicolinate Reductase, domain 2"/>
    <property type="match status" value="1"/>
</dbReference>
<dbReference type="Gene3D" id="3.40.50.720">
    <property type="entry name" value="NAD(P)-binding Rossmann-like Domain"/>
    <property type="match status" value="1"/>
</dbReference>
<dbReference type="InterPro" id="IPR036291">
    <property type="entry name" value="NAD(P)-bd_dom_sf"/>
</dbReference>
<dbReference type="Proteomes" id="UP001391051">
    <property type="component" value="Unassembled WGS sequence"/>
</dbReference>
<evidence type="ECO:0000256" key="1">
    <source>
        <dbReference type="ARBA" id="ARBA00010928"/>
    </source>
</evidence>
<dbReference type="InterPro" id="IPR051317">
    <property type="entry name" value="Gfo/Idh/MocA_oxidoreduct"/>
</dbReference>
<comment type="caution">
    <text evidence="6">The sequence shown here is derived from an EMBL/GenBank/DDBJ whole genome shotgun (WGS) entry which is preliminary data.</text>
</comment>
<dbReference type="InterPro" id="IPR004104">
    <property type="entry name" value="Gfo/Idh/MocA-like_OxRdtase_C"/>
</dbReference>
<dbReference type="GeneID" id="92073517"/>
<reference evidence="6 7" key="1">
    <citation type="submission" date="2023-01" db="EMBL/GenBank/DDBJ databases">
        <title>Analysis of 21 Apiospora genomes using comparative genomics revels a genus with tremendous synthesis potential of carbohydrate active enzymes and secondary metabolites.</title>
        <authorList>
            <person name="Sorensen T."/>
        </authorList>
    </citation>
    <scope>NUCLEOTIDE SEQUENCE [LARGE SCALE GENOMIC DNA]</scope>
    <source>
        <strain evidence="6 7">CBS 24483</strain>
    </source>
</reference>
<name>A0ABR1QNK6_9PEZI</name>
<keyword evidence="2" id="KW-0560">Oxidoreductase</keyword>
<organism evidence="6 7">
    <name type="scientific">Apiospora aurea</name>
    <dbReference type="NCBI Taxonomy" id="335848"/>
    <lineage>
        <taxon>Eukaryota</taxon>
        <taxon>Fungi</taxon>
        <taxon>Dikarya</taxon>
        <taxon>Ascomycota</taxon>
        <taxon>Pezizomycotina</taxon>
        <taxon>Sordariomycetes</taxon>
        <taxon>Xylariomycetidae</taxon>
        <taxon>Amphisphaeriales</taxon>
        <taxon>Apiosporaceae</taxon>
        <taxon>Apiospora</taxon>
    </lineage>
</organism>
<comment type="similarity">
    <text evidence="1">Belongs to the Gfo/Idh/MocA family.</text>
</comment>
<protein>
    <recommendedName>
        <fullName evidence="8">Oxidoreductase</fullName>
    </recommendedName>
</protein>
<sequence>MASSKQFNVGVVGYGMSAKIFHIPFIKATPSLKLHSILQRSPKPGDSAPADYPDLQHHTALDSLLADPALDVVVLCTTPPTHFAFATAALEAGKHVFCEKPFVPTSAEAAQLAALAAQQNKLLCVYQNRRYDADFATVSQLIKDGTLGRVVEFETHFDRYKMEHPTNWKGTVPMEQGGGAVYDLGTHLVDQVYTLFGMPATVYAKFVSQRQGKFYPGSAPDGSAVDPDSLTAHLYYPDTGLTAIVRIGVLSVETQQPRFWIRGSKGSYTKKGLDTQEPQLKSGMTTSDAKFGREGPEWAGKLAILGEGGAVSQRDLPNVEPPPTYAKIYESFARALASGKEEDVPVPASQARDVLKIIEAVQESGKTGREVPISS</sequence>
<dbReference type="RefSeq" id="XP_066703082.1">
    <property type="nucleotide sequence ID" value="XM_066840455.1"/>
</dbReference>
<feature type="compositionally biased region" description="Polar residues" evidence="3">
    <location>
        <begin position="276"/>
        <end position="288"/>
    </location>
</feature>